<dbReference type="InterPro" id="IPR053151">
    <property type="entry name" value="RNase_H-like"/>
</dbReference>
<dbReference type="InterPro" id="IPR002156">
    <property type="entry name" value="RNaseH_domain"/>
</dbReference>
<dbReference type="PANTHER" id="PTHR47723">
    <property type="entry name" value="OS05G0353850 PROTEIN"/>
    <property type="match status" value="1"/>
</dbReference>
<dbReference type="PANTHER" id="PTHR47723:SF19">
    <property type="entry name" value="POLYNUCLEOTIDYL TRANSFERASE, RIBONUCLEASE H-LIKE SUPERFAMILY PROTEIN"/>
    <property type="match status" value="1"/>
</dbReference>
<gene>
    <name evidence="2" type="ORF">ACFOOT_03635</name>
</gene>
<evidence type="ECO:0000313" key="2">
    <source>
        <dbReference type="EMBL" id="MFC3670508.1"/>
    </source>
</evidence>
<keyword evidence="3" id="KW-1185">Reference proteome</keyword>
<dbReference type="RefSeq" id="WP_229815103.1">
    <property type="nucleotide sequence ID" value="NZ_BMZP01000003.1"/>
</dbReference>
<dbReference type="EMBL" id="JBHRYE010000007">
    <property type="protein sequence ID" value="MFC3670508.1"/>
    <property type="molecule type" value="Genomic_DNA"/>
</dbReference>
<dbReference type="Proteomes" id="UP001595683">
    <property type="component" value="Unassembled WGS sequence"/>
</dbReference>
<dbReference type="InterPro" id="IPR012337">
    <property type="entry name" value="RNaseH-like_sf"/>
</dbReference>
<feature type="domain" description="RNase H type-1" evidence="1">
    <location>
        <begin position="37"/>
        <end position="113"/>
    </location>
</feature>
<proteinExistence type="predicted"/>
<evidence type="ECO:0000259" key="1">
    <source>
        <dbReference type="Pfam" id="PF13456"/>
    </source>
</evidence>
<sequence length="144" mass="15305">MARKLWFDGGCRPNPGRMETAVVARGQTWFTPDCGAGDSNRAEWLALLAAMAVARALGESDVVLCGDSAFVIDQIQGRTARHPATADCFAAYLNGLVSFSRVRLRHVGRAQNLAGIALDRLRAGLAPPQPLAAEQALHHSGDVA</sequence>
<dbReference type="Gene3D" id="3.30.420.10">
    <property type="entry name" value="Ribonuclease H-like superfamily/Ribonuclease H"/>
    <property type="match status" value="1"/>
</dbReference>
<reference evidence="3" key="1">
    <citation type="journal article" date="2019" name="Int. J. Syst. Evol. Microbiol.">
        <title>The Global Catalogue of Microorganisms (GCM) 10K type strain sequencing project: providing services to taxonomists for standard genome sequencing and annotation.</title>
        <authorList>
            <consortium name="The Broad Institute Genomics Platform"/>
            <consortium name="The Broad Institute Genome Sequencing Center for Infectious Disease"/>
            <person name="Wu L."/>
            <person name="Ma J."/>
        </authorList>
    </citation>
    <scope>NUCLEOTIDE SEQUENCE [LARGE SCALE GENOMIC DNA]</scope>
    <source>
        <strain evidence="3">KCTC 42224</strain>
    </source>
</reference>
<protein>
    <submittedName>
        <fullName evidence="2">Reverse transcriptase-like protein</fullName>
    </submittedName>
</protein>
<comment type="caution">
    <text evidence="2">The sequence shown here is derived from an EMBL/GenBank/DDBJ whole genome shotgun (WGS) entry which is preliminary data.</text>
</comment>
<evidence type="ECO:0000313" key="3">
    <source>
        <dbReference type="Proteomes" id="UP001595683"/>
    </source>
</evidence>
<dbReference type="InterPro" id="IPR036397">
    <property type="entry name" value="RNaseH_sf"/>
</dbReference>
<dbReference type="Pfam" id="PF13456">
    <property type="entry name" value="RVT_3"/>
    <property type="match status" value="1"/>
</dbReference>
<name>A0ABV7V087_9SPHN</name>
<accession>A0ABV7V087</accession>
<organism evidence="2 3">
    <name type="scientific">Novosphingobium pokkalii</name>
    <dbReference type="NCBI Taxonomy" id="1770194"/>
    <lineage>
        <taxon>Bacteria</taxon>
        <taxon>Pseudomonadati</taxon>
        <taxon>Pseudomonadota</taxon>
        <taxon>Alphaproteobacteria</taxon>
        <taxon>Sphingomonadales</taxon>
        <taxon>Sphingomonadaceae</taxon>
        <taxon>Novosphingobium</taxon>
    </lineage>
</organism>
<dbReference type="SUPFAM" id="SSF53098">
    <property type="entry name" value="Ribonuclease H-like"/>
    <property type="match status" value="1"/>
</dbReference>